<evidence type="ECO:0000313" key="1">
    <source>
        <dbReference type="EMBL" id="QDT26321.1"/>
    </source>
</evidence>
<dbReference type="Proteomes" id="UP000315647">
    <property type="component" value="Chromosome"/>
</dbReference>
<protein>
    <submittedName>
        <fullName evidence="1">Uncharacterized protein</fullName>
    </submittedName>
</protein>
<organism evidence="1 2">
    <name type="scientific">Gimesia panareensis</name>
    <dbReference type="NCBI Taxonomy" id="2527978"/>
    <lineage>
        <taxon>Bacteria</taxon>
        <taxon>Pseudomonadati</taxon>
        <taxon>Planctomycetota</taxon>
        <taxon>Planctomycetia</taxon>
        <taxon>Planctomycetales</taxon>
        <taxon>Planctomycetaceae</taxon>
        <taxon>Gimesia</taxon>
    </lineage>
</organism>
<proteinExistence type="predicted"/>
<accession>A0A517Q3X5</accession>
<reference evidence="1 2" key="1">
    <citation type="submission" date="2019-03" db="EMBL/GenBank/DDBJ databases">
        <title>Deep-cultivation of Planctomycetes and their phenomic and genomic characterization uncovers novel biology.</title>
        <authorList>
            <person name="Wiegand S."/>
            <person name="Jogler M."/>
            <person name="Boedeker C."/>
            <person name="Pinto D."/>
            <person name="Vollmers J."/>
            <person name="Rivas-Marin E."/>
            <person name="Kohn T."/>
            <person name="Peeters S.H."/>
            <person name="Heuer A."/>
            <person name="Rast P."/>
            <person name="Oberbeckmann S."/>
            <person name="Bunk B."/>
            <person name="Jeske O."/>
            <person name="Meyerdierks A."/>
            <person name="Storesund J.E."/>
            <person name="Kallscheuer N."/>
            <person name="Luecker S."/>
            <person name="Lage O.M."/>
            <person name="Pohl T."/>
            <person name="Merkel B.J."/>
            <person name="Hornburger P."/>
            <person name="Mueller R.-W."/>
            <person name="Bruemmer F."/>
            <person name="Labrenz M."/>
            <person name="Spormann A.M."/>
            <person name="Op den Camp H."/>
            <person name="Overmann J."/>
            <person name="Amann R."/>
            <person name="Jetten M.S.M."/>
            <person name="Mascher T."/>
            <person name="Medema M.H."/>
            <person name="Devos D.P."/>
            <person name="Kaster A.-K."/>
            <person name="Ovreas L."/>
            <person name="Rohde M."/>
            <person name="Galperin M.Y."/>
            <person name="Jogler C."/>
        </authorList>
    </citation>
    <scope>NUCLEOTIDE SEQUENCE [LARGE SCALE GENOMIC DNA]</scope>
    <source>
        <strain evidence="1 2">Enr10</strain>
    </source>
</reference>
<dbReference type="RefSeq" id="WP_145448661.1">
    <property type="nucleotide sequence ID" value="NZ_CP037421.1"/>
</dbReference>
<gene>
    <name evidence="1" type="ORF">Enr10x_16220</name>
</gene>
<evidence type="ECO:0000313" key="2">
    <source>
        <dbReference type="Proteomes" id="UP000315647"/>
    </source>
</evidence>
<keyword evidence="2" id="KW-1185">Reference proteome</keyword>
<dbReference type="EMBL" id="CP037421">
    <property type="protein sequence ID" value="QDT26321.1"/>
    <property type="molecule type" value="Genomic_DNA"/>
</dbReference>
<name>A0A517Q3X5_9PLAN</name>
<sequence length="61" mass="6772">MSYFSTFLSSLFEDGHVLVPEIEPFSEEELSAGREVLCDFEAQYRLALPGGMPSVNNGQKT</sequence>
<dbReference type="AlphaFoldDB" id="A0A517Q3X5"/>